<evidence type="ECO:0000313" key="1">
    <source>
        <dbReference type="EMBL" id="NDP48367.1"/>
    </source>
</evidence>
<organism evidence="1 2">
    <name type="scientific">Sulfuriferula multivorans</name>
    <dbReference type="NCBI Taxonomy" id="1559896"/>
    <lineage>
        <taxon>Bacteria</taxon>
        <taxon>Pseudomonadati</taxon>
        <taxon>Pseudomonadota</taxon>
        <taxon>Betaproteobacteria</taxon>
        <taxon>Nitrosomonadales</taxon>
        <taxon>Sulfuricellaceae</taxon>
        <taxon>Sulfuriferula</taxon>
    </lineage>
</organism>
<dbReference type="SUPFAM" id="SSF53067">
    <property type="entry name" value="Actin-like ATPase domain"/>
    <property type="match status" value="1"/>
</dbReference>
<dbReference type="EMBL" id="JAAFGW010000108">
    <property type="protein sequence ID" value="NDP48367.1"/>
    <property type="molecule type" value="Genomic_DNA"/>
</dbReference>
<name>A0A7C9P756_9PROT</name>
<proteinExistence type="predicted"/>
<gene>
    <name evidence="1" type="ORF">GZ085_08245</name>
</gene>
<sequence>MRFFRRPTEHGLTAYLRLPGRIAYARVDRRVAVPKLLAVGVLTVKGENWSDALSELNCKGPASLVLSPAVYKMRMLEAPNVPSDELRAAVRWQIQDMLDYHPDDGTVDVLEVPQPEHLNHARQIFAVAAKNSLLAEETEYAVEAGLNLDIIDIVETAQRNLASRLEKPGRALAVFSFIETGGLLTLTLDGELCMVRSLSVNQAQMDGDLDIMIERLTLEFQRTLDHFDRQFGGVPVDRLLLVPMENVEQFREGLARNLALPVEVMDLASALDMSSFPDVSALPTACFHAIGAALRKEDTKP</sequence>
<dbReference type="Gene3D" id="3.30.420.40">
    <property type="match status" value="2"/>
</dbReference>
<dbReference type="Gene3D" id="3.30.1490.300">
    <property type="match status" value="1"/>
</dbReference>
<dbReference type="AlphaFoldDB" id="A0A7C9P756"/>
<dbReference type="Proteomes" id="UP000483432">
    <property type="component" value="Unassembled WGS sequence"/>
</dbReference>
<reference evidence="1 2" key="1">
    <citation type="submission" date="2019-09" db="EMBL/GenBank/DDBJ databases">
        <title>H2 Metabolism Revealed by Metagenomic Analysis in Subglacial Sediment of East Antarctica.</title>
        <authorList>
            <person name="Yang Z."/>
            <person name="Zhang Y."/>
            <person name="Lv Y."/>
            <person name="Yan W."/>
            <person name="Xiao X."/>
            <person name="Sun B."/>
            <person name="Ma H."/>
        </authorList>
    </citation>
    <scope>NUCLEOTIDE SEQUENCE [LARGE SCALE GENOMIC DNA]</scope>
    <source>
        <strain evidence="1">Bin2_2</strain>
    </source>
</reference>
<comment type="caution">
    <text evidence="1">The sequence shown here is derived from an EMBL/GenBank/DDBJ whole genome shotgun (WGS) entry which is preliminary data.</text>
</comment>
<evidence type="ECO:0000313" key="2">
    <source>
        <dbReference type="Proteomes" id="UP000483432"/>
    </source>
</evidence>
<accession>A0A7C9P756</accession>
<dbReference type="InterPro" id="IPR043129">
    <property type="entry name" value="ATPase_NBD"/>
</dbReference>
<protein>
    <submittedName>
        <fullName evidence="1">Agglutinin biogenesis protein MshI</fullName>
    </submittedName>
</protein>